<accession>A0A3B1DCZ2</accession>
<evidence type="ECO:0000256" key="9">
    <source>
        <dbReference type="ARBA" id="ARBA00023027"/>
    </source>
</evidence>
<keyword evidence="7" id="KW-0408">Iron</keyword>
<dbReference type="NCBIfam" id="NF004538">
    <property type="entry name" value="PRK05888.1-4"/>
    <property type="match status" value="1"/>
</dbReference>
<dbReference type="EMBL" id="UOGH01000004">
    <property type="protein sequence ID" value="VAX26537.1"/>
    <property type="molecule type" value="Genomic_DNA"/>
</dbReference>
<keyword evidence="4" id="KW-0479">Metal-binding</keyword>
<organism evidence="13">
    <name type="scientific">hydrothermal vent metagenome</name>
    <dbReference type="NCBI Taxonomy" id="652676"/>
    <lineage>
        <taxon>unclassified sequences</taxon>
        <taxon>metagenomes</taxon>
        <taxon>ecological metagenomes</taxon>
    </lineage>
</organism>
<name>A0A3B1DCZ2_9ZZZZ</name>
<keyword evidence="2" id="KW-0004">4Fe-4S</keyword>
<keyword evidence="1" id="KW-1003">Cell membrane</keyword>
<evidence type="ECO:0000313" key="13">
    <source>
        <dbReference type="EMBL" id="VAX26537.1"/>
    </source>
</evidence>
<evidence type="ECO:0000256" key="6">
    <source>
        <dbReference type="ARBA" id="ARBA00022967"/>
    </source>
</evidence>
<feature type="domain" description="4Fe-4S ferredoxin-type" evidence="12">
    <location>
        <begin position="63"/>
        <end position="92"/>
    </location>
</feature>
<evidence type="ECO:0000256" key="10">
    <source>
        <dbReference type="ARBA" id="ARBA00023075"/>
    </source>
</evidence>
<evidence type="ECO:0000256" key="4">
    <source>
        <dbReference type="ARBA" id="ARBA00022723"/>
    </source>
</evidence>
<dbReference type="PROSITE" id="PS51379">
    <property type="entry name" value="4FE4S_FER_2"/>
    <property type="match status" value="2"/>
</dbReference>
<keyword evidence="10" id="KW-0830">Ubiquinone</keyword>
<dbReference type="GO" id="GO:0051539">
    <property type="term" value="F:4 iron, 4 sulfur cluster binding"/>
    <property type="evidence" value="ECO:0007669"/>
    <property type="project" value="UniProtKB-KW"/>
</dbReference>
<evidence type="ECO:0000259" key="12">
    <source>
        <dbReference type="PROSITE" id="PS51379"/>
    </source>
</evidence>
<evidence type="ECO:0000256" key="5">
    <source>
        <dbReference type="ARBA" id="ARBA00022737"/>
    </source>
</evidence>
<dbReference type="GO" id="GO:0046872">
    <property type="term" value="F:metal ion binding"/>
    <property type="evidence" value="ECO:0007669"/>
    <property type="project" value="UniProtKB-KW"/>
</dbReference>
<dbReference type="SUPFAM" id="SSF54862">
    <property type="entry name" value="4Fe-4S ferredoxins"/>
    <property type="match status" value="1"/>
</dbReference>
<dbReference type="GO" id="GO:0016651">
    <property type="term" value="F:oxidoreductase activity, acting on NAD(P)H"/>
    <property type="evidence" value="ECO:0007669"/>
    <property type="project" value="InterPro"/>
</dbReference>
<evidence type="ECO:0000256" key="8">
    <source>
        <dbReference type="ARBA" id="ARBA00023014"/>
    </source>
</evidence>
<evidence type="ECO:0000256" key="11">
    <source>
        <dbReference type="ARBA" id="ARBA00023136"/>
    </source>
</evidence>
<keyword evidence="11" id="KW-0472">Membrane</keyword>
<evidence type="ECO:0000256" key="7">
    <source>
        <dbReference type="ARBA" id="ARBA00023004"/>
    </source>
</evidence>
<dbReference type="InterPro" id="IPR017900">
    <property type="entry name" value="4Fe4S_Fe_S_CS"/>
</dbReference>
<keyword evidence="6" id="KW-1278">Translocase</keyword>
<dbReference type="AlphaFoldDB" id="A0A3B1DCZ2"/>
<dbReference type="GO" id="GO:0048038">
    <property type="term" value="F:quinone binding"/>
    <property type="evidence" value="ECO:0007669"/>
    <property type="project" value="UniProtKB-KW"/>
</dbReference>
<evidence type="ECO:0000256" key="1">
    <source>
        <dbReference type="ARBA" id="ARBA00022475"/>
    </source>
</evidence>
<keyword evidence="5" id="KW-0677">Repeat</keyword>
<sequence length="195" mass="22098">MVNDNFGEEMTLKELIKKVFFVEIVKGMALTLSRFFTKPVTRRYPKEKRPAAIGFRGLHALVRNPATGDAKCVGCGLCAAICPSRCINVYTSEGSEHQKVVDRYEIEVLRCVFCALCVEACPYGAIALTPHYEYADYSRDAIYMTKERLLENWDKYMGEDGIRYFDSCWNPKDAHYKTPEGQAMFKGRIIGGFSG</sequence>
<dbReference type="Pfam" id="PF12838">
    <property type="entry name" value="Fer4_7"/>
    <property type="match status" value="1"/>
</dbReference>
<gene>
    <name evidence="13" type="ORF">MNBD_NITROSPIRAE02-1291</name>
</gene>
<dbReference type="GO" id="GO:0016020">
    <property type="term" value="C:membrane"/>
    <property type="evidence" value="ECO:0007669"/>
    <property type="project" value="InterPro"/>
</dbReference>
<evidence type="ECO:0000256" key="2">
    <source>
        <dbReference type="ARBA" id="ARBA00022485"/>
    </source>
</evidence>
<keyword evidence="9" id="KW-0520">NAD</keyword>
<keyword evidence="3" id="KW-0874">Quinone</keyword>
<dbReference type="PROSITE" id="PS00198">
    <property type="entry name" value="4FE4S_FER_1"/>
    <property type="match status" value="1"/>
</dbReference>
<dbReference type="InterPro" id="IPR010226">
    <property type="entry name" value="NADH_quinone_OxRdtase_chainI"/>
</dbReference>
<dbReference type="Gene3D" id="3.30.70.3270">
    <property type="match status" value="1"/>
</dbReference>
<dbReference type="HAMAP" id="MF_01351">
    <property type="entry name" value="NDH1_NuoI"/>
    <property type="match status" value="1"/>
</dbReference>
<feature type="domain" description="4Fe-4S ferredoxin-type" evidence="12">
    <location>
        <begin position="102"/>
        <end position="131"/>
    </location>
</feature>
<dbReference type="PANTHER" id="PTHR10849">
    <property type="entry name" value="NADH DEHYDROGENASE UBIQUINONE IRON-SULFUR PROTEIN 8, MITOCHONDRIAL"/>
    <property type="match status" value="1"/>
</dbReference>
<keyword evidence="8" id="KW-0411">Iron-sulfur</keyword>
<evidence type="ECO:0000256" key="3">
    <source>
        <dbReference type="ARBA" id="ARBA00022719"/>
    </source>
</evidence>
<protein>
    <recommendedName>
        <fullName evidence="12">4Fe-4S ferredoxin-type domain-containing protein</fullName>
    </recommendedName>
</protein>
<proteinExistence type="inferred from homology"/>
<reference evidence="13" key="1">
    <citation type="submission" date="2018-06" db="EMBL/GenBank/DDBJ databases">
        <authorList>
            <person name="Zhirakovskaya E."/>
        </authorList>
    </citation>
    <scope>NUCLEOTIDE SEQUENCE</scope>
</reference>
<dbReference type="InterPro" id="IPR017896">
    <property type="entry name" value="4Fe4S_Fe-S-bd"/>
</dbReference>
<dbReference type="PANTHER" id="PTHR10849:SF24">
    <property type="entry name" value="NADH-QUINONE OXIDOREDUCTASE SUBUNIT I 2"/>
    <property type="match status" value="1"/>
</dbReference>
<dbReference type="NCBIfam" id="TIGR01971">
    <property type="entry name" value="NuoI"/>
    <property type="match status" value="1"/>
</dbReference>